<protein>
    <submittedName>
        <fullName evidence="1">Uncharacterized protein</fullName>
    </submittedName>
</protein>
<reference evidence="1" key="1">
    <citation type="submission" date="2022-10" db="EMBL/GenBank/DDBJ databases">
        <title>Characterization and whole genome sequencing of a new Roseateles species, isolated from fresh water.</title>
        <authorList>
            <person name="Guliayeva D.Y."/>
            <person name="Akhremchuk A.E."/>
            <person name="Sikolenko M.A."/>
            <person name="Valentovich L.N."/>
            <person name="Sidarenka A.V."/>
        </authorList>
    </citation>
    <scope>NUCLEOTIDE SEQUENCE</scope>
    <source>
        <strain evidence="1">BIM B-1768</strain>
    </source>
</reference>
<proteinExistence type="predicted"/>
<dbReference type="RefSeq" id="WP_261755861.1">
    <property type="nucleotide sequence ID" value="NZ_CP104562.2"/>
</dbReference>
<organism evidence="1 2">
    <name type="scientific">Roseateles amylovorans</name>
    <dbReference type="NCBI Taxonomy" id="2978473"/>
    <lineage>
        <taxon>Bacteria</taxon>
        <taxon>Pseudomonadati</taxon>
        <taxon>Pseudomonadota</taxon>
        <taxon>Betaproteobacteria</taxon>
        <taxon>Burkholderiales</taxon>
        <taxon>Sphaerotilaceae</taxon>
        <taxon>Roseateles</taxon>
    </lineage>
</organism>
<sequence length="366" mass="38816">MPVSVAGRPIQQPGALSELGRLSLAFVDGGPEWLQWAAATPSVRYDFPDESTLLAQVQLGLHGSPLALLPNLALMVSPIKLMSLGHTDLLVLAKAEGGNDSPLLSTQVTRILDDQQLLTQVDLMAPQTWLKDLGVDGAPVLQANDLGDRIALVRLMRDPLLAASVGSEAGDLTQEAATFAVQQARTPQEFADYLRFYLALVTKAGAPSQGPSQRLDRVTQAMRTLLPLFFGALDCPQVSGLPSPEEVGRAVAAWLSSGKQVGFSRLSEAVLQVALNTRFLNETGTDARQLVEVYLNAAQGLLGAVKIRNGLLGQDGSTCVFDVQSSDQQAELQLSANGIISLREFGLLNAAKPAPVSDPSTTESTS</sequence>
<dbReference type="EMBL" id="CP104562">
    <property type="protein sequence ID" value="UXH76129.1"/>
    <property type="molecule type" value="Genomic_DNA"/>
</dbReference>
<name>A0ABY6AWI5_9BURK</name>
<gene>
    <name evidence="1" type="ORF">N4261_13710</name>
</gene>
<accession>A0ABY6AWI5</accession>
<dbReference type="Proteomes" id="UP001064933">
    <property type="component" value="Chromosome"/>
</dbReference>
<evidence type="ECO:0000313" key="2">
    <source>
        <dbReference type="Proteomes" id="UP001064933"/>
    </source>
</evidence>
<keyword evidence="2" id="KW-1185">Reference proteome</keyword>
<evidence type="ECO:0000313" key="1">
    <source>
        <dbReference type="EMBL" id="UXH76129.1"/>
    </source>
</evidence>